<protein>
    <submittedName>
        <fullName evidence="1">Uncharacterized protein</fullName>
    </submittedName>
</protein>
<dbReference type="EMBL" id="CM042023">
    <property type="protein sequence ID" value="KAI3811936.1"/>
    <property type="molecule type" value="Genomic_DNA"/>
</dbReference>
<organism evidence="1 2">
    <name type="scientific">Smallanthus sonchifolius</name>
    <dbReference type="NCBI Taxonomy" id="185202"/>
    <lineage>
        <taxon>Eukaryota</taxon>
        <taxon>Viridiplantae</taxon>
        <taxon>Streptophyta</taxon>
        <taxon>Embryophyta</taxon>
        <taxon>Tracheophyta</taxon>
        <taxon>Spermatophyta</taxon>
        <taxon>Magnoliopsida</taxon>
        <taxon>eudicotyledons</taxon>
        <taxon>Gunneridae</taxon>
        <taxon>Pentapetalae</taxon>
        <taxon>asterids</taxon>
        <taxon>campanulids</taxon>
        <taxon>Asterales</taxon>
        <taxon>Asteraceae</taxon>
        <taxon>Asteroideae</taxon>
        <taxon>Heliantheae alliance</taxon>
        <taxon>Millerieae</taxon>
        <taxon>Smallanthus</taxon>
    </lineage>
</organism>
<accession>A0ACB9IWW9</accession>
<name>A0ACB9IWW9_9ASTR</name>
<comment type="caution">
    <text evidence="1">The sequence shown here is derived from an EMBL/GenBank/DDBJ whole genome shotgun (WGS) entry which is preliminary data.</text>
</comment>
<gene>
    <name evidence="1" type="ORF">L1987_16634</name>
</gene>
<keyword evidence="2" id="KW-1185">Reference proteome</keyword>
<evidence type="ECO:0000313" key="2">
    <source>
        <dbReference type="Proteomes" id="UP001056120"/>
    </source>
</evidence>
<dbReference type="Proteomes" id="UP001056120">
    <property type="component" value="Linkage Group LG06"/>
</dbReference>
<reference evidence="2" key="1">
    <citation type="journal article" date="2022" name="Mol. Ecol. Resour.">
        <title>The genomes of chicory, endive, great burdock and yacon provide insights into Asteraceae palaeo-polyploidization history and plant inulin production.</title>
        <authorList>
            <person name="Fan W."/>
            <person name="Wang S."/>
            <person name="Wang H."/>
            <person name="Wang A."/>
            <person name="Jiang F."/>
            <person name="Liu H."/>
            <person name="Zhao H."/>
            <person name="Xu D."/>
            <person name="Zhang Y."/>
        </authorList>
    </citation>
    <scope>NUCLEOTIDE SEQUENCE [LARGE SCALE GENOMIC DNA]</scope>
    <source>
        <strain evidence="2">cv. Yunnan</strain>
    </source>
</reference>
<evidence type="ECO:0000313" key="1">
    <source>
        <dbReference type="EMBL" id="KAI3811936.1"/>
    </source>
</evidence>
<proteinExistence type="predicted"/>
<sequence>MKLFGIVVSEDQPPSKRPSLSSTSDARRYECHYCSREFENSQALGGHQNAHKKERQHLKRSQFPSNRNFHRNPLAKPSLYNVFDGSVTDQGGPVVIPSRATAFPPWVYIPYPAPNFQFSDACRLPGTSTAASGGRRPGSLSCTDRVGMSALTSVDGNSVSSFDHINLHLSL</sequence>
<reference evidence="1 2" key="2">
    <citation type="journal article" date="2022" name="Mol. Ecol. Resour.">
        <title>The genomes of chicory, endive, great burdock and yacon provide insights into Asteraceae paleo-polyploidization history and plant inulin production.</title>
        <authorList>
            <person name="Fan W."/>
            <person name="Wang S."/>
            <person name="Wang H."/>
            <person name="Wang A."/>
            <person name="Jiang F."/>
            <person name="Liu H."/>
            <person name="Zhao H."/>
            <person name="Xu D."/>
            <person name="Zhang Y."/>
        </authorList>
    </citation>
    <scope>NUCLEOTIDE SEQUENCE [LARGE SCALE GENOMIC DNA]</scope>
    <source>
        <strain evidence="2">cv. Yunnan</strain>
        <tissue evidence="1">Leaves</tissue>
    </source>
</reference>